<accession>A0ABX9JN43</accession>
<dbReference type="InterPro" id="IPR011009">
    <property type="entry name" value="Kinase-like_dom_sf"/>
</dbReference>
<keyword evidence="3 7" id="KW-0418">Kinase</keyword>
<evidence type="ECO:0000256" key="5">
    <source>
        <dbReference type="SAM" id="MobiDB-lite"/>
    </source>
</evidence>
<dbReference type="PANTHER" id="PTHR43289:SF6">
    <property type="entry name" value="SERINE_THREONINE-PROTEIN KINASE NEKL-3"/>
    <property type="match status" value="1"/>
</dbReference>
<evidence type="ECO:0000256" key="4">
    <source>
        <dbReference type="ARBA" id="ARBA00022840"/>
    </source>
</evidence>
<dbReference type="Pfam" id="PF00069">
    <property type="entry name" value="Pkinase"/>
    <property type="match status" value="1"/>
</dbReference>
<name>A0ABX9JN43_9BACT</name>
<proteinExistence type="predicted"/>
<evidence type="ECO:0000256" key="1">
    <source>
        <dbReference type="ARBA" id="ARBA00022679"/>
    </source>
</evidence>
<keyword evidence="2" id="KW-0547">Nucleotide-binding</keyword>
<keyword evidence="1" id="KW-0808">Transferase</keyword>
<evidence type="ECO:0000313" key="8">
    <source>
        <dbReference type="Proteomes" id="UP000256345"/>
    </source>
</evidence>
<comment type="caution">
    <text evidence="7">The sequence shown here is derived from an EMBL/GenBank/DDBJ whole genome shotgun (WGS) entry which is preliminary data.</text>
</comment>
<feature type="region of interest" description="Disordered" evidence="5">
    <location>
        <begin position="324"/>
        <end position="352"/>
    </location>
</feature>
<dbReference type="Gene3D" id="3.30.200.20">
    <property type="entry name" value="Phosphorylase Kinase, domain 1"/>
    <property type="match status" value="1"/>
</dbReference>
<organism evidence="7 8">
    <name type="scientific">Archangium gephyra</name>
    <dbReference type="NCBI Taxonomy" id="48"/>
    <lineage>
        <taxon>Bacteria</taxon>
        <taxon>Pseudomonadati</taxon>
        <taxon>Myxococcota</taxon>
        <taxon>Myxococcia</taxon>
        <taxon>Myxococcales</taxon>
        <taxon>Cystobacterineae</taxon>
        <taxon>Archangiaceae</taxon>
        <taxon>Archangium</taxon>
    </lineage>
</organism>
<protein>
    <submittedName>
        <fullName evidence="7">Serine/threonine-protein kinase</fullName>
    </submittedName>
</protein>
<dbReference type="PANTHER" id="PTHR43289">
    <property type="entry name" value="MITOGEN-ACTIVATED PROTEIN KINASE KINASE KINASE 20-RELATED"/>
    <property type="match status" value="1"/>
</dbReference>
<dbReference type="PROSITE" id="PS50011">
    <property type="entry name" value="PROTEIN_KINASE_DOM"/>
    <property type="match status" value="1"/>
</dbReference>
<dbReference type="CDD" id="cd14014">
    <property type="entry name" value="STKc_PknB_like"/>
    <property type="match status" value="1"/>
</dbReference>
<keyword evidence="4" id="KW-0067">ATP-binding</keyword>
<reference evidence="7 8" key="1">
    <citation type="submission" date="2018-08" db="EMBL/GenBank/DDBJ databases">
        <title>Genomic Encyclopedia of Archaeal and Bacterial Type Strains, Phase II (KMG-II): from individual species to whole genera.</title>
        <authorList>
            <person name="Goeker M."/>
        </authorList>
    </citation>
    <scope>NUCLEOTIDE SEQUENCE [LARGE SCALE GENOMIC DNA]</scope>
    <source>
        <strain evidence="7 8">DSM 2261</strain>
    </source>
</reference>
<dbReference type="GO" id="GO:0016301">
    <property type="term" value="F:kinase activity"/>
    <property type="evidence" value="ECO:0007669"/>
    <property type="project" value="UniProtKB-KW"/>
</dbReference>
<dbReference type="InterPro" id="IPR000719">
    <property type="entry name" value="Prot_kinase_dom"/>
</dbReference>
<gene>
    <name evidence="7" type="ORF">ATI61_11875</name>
</gene>
<feature type="compositionally biased region" description="Pro residues" evidence="5">
    <location>
        <begin position="327"/>
        <end position="342"/>
    </location>
</feature>
<evidence type="ECO:0000256" key="3">
    <source>
        <dbReference type="ARBA" id="ARBA00022777"/>
    </source>
</evidence>
<evidence type="ECO:0000259" key="6">
    <source>
        <dbReference type="PROSITE" id="PS50011"/>
    </source>
</evidence>
<keyword evidence="8" id="KW-1185">Reference proteome</keyword>
<dbReference type="SUPFAM" id="SSF56112">
    <property type="entry name" value="Protein kinase-like (PK-like)"/>
    <property type="match status" value="1"/>
</dbReference>
<feature type="domain" description="Protein kinase" evidence="6">
    <location>
        <begin position="13"/>
        <end position="261"/>
    </location>
</feature>
<evidence type="ECO:0000256" key="2">
    <source>
        <dbReference type="ARBA" id="ARBA00022741"/>
    </source>
</evidence>
<dbReference type="Gene3D" id="1.10.510.10">
    <property type="entry name" value="Transferase(Phosphotransferase) domain 1"/>
    <property type="match status" value="1"/>
</dbReference>
<dbReference type="EMBL" id="QUMU01000018">
    <property type="protein sequence ID" value="REG22870.1"/>
    <property type="molecule type" value="Genomic_DNA"/>
</dbReference>
<sequence length="542" mass="57655">MAAGRRGALVGTYRIIRRLAVNPVAELFLARSGDGTTPVVLERLLPGFARDVTFTDLFLDSARTSTALAHTNVVRVLDAGVSGERPFRALEFVDGEQLGAVLAARARGVVIGLREMCFIVLQVAEGLASLHQVRACHRGLHPSHVWLSRGGEVKLVDTGGASRSNPPYLTPEQARGRPADVRGDVFRLGLILYELLAGRPLFAGPPPQALRHIGAFDERALEPLPGCPPSLWTVLLQALATEPEARFGSARVFADTLRAFLEERQLGVDHLDIASLFARLFPMRHSPLDAGADGQGEEISLAERMPPRLETLPPVVRMAPESRVQAEPPPMLYPVGPPPPPDAALEEAPEEAVEKAPDETPDEACPPRPVTLQELQARLLDEALKLVGGGAEMAPLLVRLTRRCVSWLGGGCGEEALAVMAARTLVLAARLEEPRRFVLPPLARVRPLVEGFPELGEVLSSVLLAGHDSAPPAGRAARALLCAAAFVAQVRSARPGVVEAARVLGHLRQDSRLSPGALEALSAELGVSAMLPSVTVGGAAAP</sequence>
<evidence type="ECO:0000313" key="7">
    <source>
        <dbReference type="EMBL" id="REG22870.1"/>
    </source>
</evidence>
<dbReference type="Proteomes" id="UP000256345">
    <property type="component" value="Unassembled WGS sequence"/>
</dbReference>